<dbReference type="GO" id="GO:0016740">
    <property type="term" value="F:transferase activity"/>
    <property type="evidence" value="ECO:0007669"/>
    <property type="project" value="UniProtKB-KW"/>
</dbReference>
<dbReference type="RefSeq" id="XP_037188412.1">
    <property type="nucleotide sequence ID" value="XM_037341600.1"/>
</dbReference>
<dbReference type="OrthoDB" id="47375at2759"/>
<keyword evidence="2" id="KW-1185">Reference proteome</keyword>
<keyword evidence="1" id="KW-0808">Transferase</keyword>
<name>A0A8H6EES0_9HELO</name>
<evidence type="ECO:0000313" key="1">
    <source>
        <dbReference type="EMBL" id="KAF5869463.1"/>
    </source>
</evidence>
<evidence type="ECO:0000313" key="2">
    <source>
        <dbReference type="Proteomes" id="UP000531561"/>
    </source>
</evidence>
<organism evidence="1 2">
    <name type="scientific">Botrytis fragariae</name>
    <dbReference type="NCBI Taxonomy" id="1964551"/>
    <lineage>
        <taxon>Eukaryota</taxon>
        <taxon>Fungi</taxon>
        <taxon>Dikarya</taxon>
        <taxon>Ascomycota</taxon>
        <taxon>Pezizomycotina</taxon>
        <taxon>Leotiomycetes</taxon>
        <taxon>Helotiales</taxon>
        <taxon>Sclerotiniaceae</taxon>
        <taxon>Botrytis</taxon>
    </lineage>
</organism>
<comment type="caution">
    <text evidence="1">The sequence shown here is derived from an EMBL/GenBank/DDBJ whole genome shotgun (WGS) entry which is preliminary data.</text>
</comment>
<protein>
    <submittedName>
        <fullName evidence="1">Putative glycosyltransferase family 25 protein</fullName>
    </submittedName>
</protein>
<reference evidence="1 2" key="1">
    <citation type="journal article" date="2020" name="Phytopathology">
        <title>A high-quality genome resource of Botrytis fragariae, a new and rapidly spreading fungal pathogen causing strawberry gray mold in the U.S.A.</title>
        <authorList>
            <person name="Wu Y."/>
            <person name="Saski C.A."/>
            <person name="Schnabel G."/>
            <person name="Xiao S."/>
            <person name="Hu M."/>
        </authorList>
    </citation>
    <scope>NUCLEOTIDE SEQUENCE [LARGE SCALE GENOMIC DNA]</scope>
    <source>
        <strain evidence="1 2">BVB16</strain>
    </source>
</reference>
<gene>
    <name evidence="1" type="ORF">Bfra_011272</name>
</gene>
<dbReference type="Proteomes" id="UP000531561">
    <property type="component" value="Unassembled WGS sequence"/>
</dbReference>
<proteinExistence type="predicted"/>
<accession>A0A8H6EES0</accession>
<dbReference type="EMBL" id="JABFCT010000017">
    <property type="protein sequence ID" value="KAF5869463.1"/>
    <property type="molecule type" value="Genomic_DNA"/>
</dbReference>
<dbReference type="AlphaFoldDB" id="A0A8H6EES0"/>
<dbReference type="GeneID" id="59265292"/>
<sequence length="77" mass="8722">MEDDVDWDIRLLTQLPEYAKGVHTLSHISHSHPKRSPYGNDWDVLWPGHCGDVLPEPNTPLYMIPNDPTVAPKAHQA</sequence>